<dbReference type="Gene3D" id="2.160.20.10">
    <property type="entry name" value="Single-stranded right-handed beta-helix, Pectin lyase-like"/>
    <property type="match status" value="1"/>
</dbReference>
<proteinExistence type="predicted"/>
<dbReference type="SMART" id="SM00912">
    <property type="entry name" value="Haemagg_act"/>
    <property type="match status" value="1"/>
</dbReference>
<evidence type="ECO:0000313" key="5">
    <source>
        <dbReference type="Proteomes" id="UP000267166"/>
    </source>
</evidence>
<dbReference type="InterPro" id="IPR041248">
    <property type="entry name" value="YDG"/>
</dbReference>
<name>A0A498D2N2_9GAMM</name>
<dbReference type="SUPFAM" id="SSF51126">
    <property type="entry name" value="Pectin lyase-like"/>
    <property type="match status" value="1"/>
</dbReference>
<feature type="coiled-coil region" evidence="1">
    <location>
        <begin position="1696"/>
        <end position="1723"/>
    </location>
</feature>
<evidence type="ECO:0000313" key="4">
    <source>
        <dbReference type="EMBL" id="RLL34145.1"/>
    </source>
</evidence>
<evidence type="ECO:0000259" key="3">
    <source>
        <dbReference type="SMART" id="SM00912"/>
    </source>
</evidence>
<dbReference type="InterPro" id="IPR008638">
    <property type="entry name" value="FhaB/CdiA-like_TPS"/>
</dbReference>
<dbReference type="PANTHER" id="PTHR12338">
    <property type="entry name" value="AUTOTRANSPORTER"/>
    <property type="match status" value="1"/>
</dbReference>
<dbReference type="RefSeq" id="WP_121594625.1">
    <property type="nucleotide sequence ID" value="NZ_RCHD01000027.1"/>
</dbReference>
<keyword evidence="2" id="KW-1133">Transmembrane helix</keyword>
<dbReference type="InterPro" id="IPR024973">
    <property type="entry name" value="ESPR"/>
</dbReference>
<dbReference type="Pfam" id="PF05860">
    <property type="entry name" value="TPS"/>
    <property type="match status" value="1"/>
</dbReference>
<dbReference type="Pfam" id="PF18657">
    <property type="entry name" value="YDG"/>
    <property type="match status" value="9"/>
</dbReference>
<keyword evidence="1" id="KW-0175">Coiled coil</keyword>
<dbReference type="NCBIfam" id="TIGR01901">
    <property type="entry name" value="adhes_NPXG"/>
    <property type="match status" value="1"/>
</dbReference>
<dbReference type="InterPro" id="IPR050909">
    <property type="entry name" value="Bact_Autotransporter_VF"/>
</dbReference>
<accession>A0A498D2N2</accession>
<dbReference type="Pfam" id="PF13018">
    <property type="entry name" value="ESPR"/>
    <property type="match status" value="1"/>
</dbReference>
<keyword evidence="2" id="KW-0472">Membrane</keyword>
<comment type="caution">
    <text evidence="4">The sequence shown here is derived from an EMBL/GenBank/DDBJ whole genome shotgun (WGS) entry which is preliminary data.</text>
</comment>
<organism evidence="4 5">
    <name type="scientific">Acinetobacter cumulans</name>
    <dbReference type="NCBI Taxonomy" id="2136182"/>
    <lineage>
        <taxon>Bacteria</taxon>
        <taxon>Pseudomonadati</taxon>
        <taxon>Pseudomonadota</taxon>
        <taxon>Gammaproteobacteria</taxon>
        <taxon>Moraxellales</taxon>
        <taxon>Moraxellaceae</taxon>
        <taxon>Acinetobacter</taxon>
    </lineage>
</organism>
<evidence type="ECO:0000256" key="2">
    <source>
        <dbReference type="SAM" id="Phobius"/>
    </source>
</evidence>
<evidence type="ECO:0000256" key="1">
    <source>
        <dbReference type="SAM" id="Coils"/>
    </source>
</evidence>
<reference evidence="4 5" key="1">
    <citation type="submission" date="2018-09" db="EMBL/GenBank/DDBJ databases">
        <title>The draft genome of Acinetobacter sp. strains.</title>
        <authorList>
            <person name="Qin J."/>
            <person name="Feng Y."/>
            <person name="Zong Z."/>
        </authorList>
    </citation>
    <scope>NUCLEOTIDE SEQUENCE [LARGE SCALE GENOMIC DNA]</scope>
    <source>
        <strain evidence="4 5">WCHAc060003</strain>
    </source>
</reference>
<feature type="domain" description="Filamentous haemagglutinin FhaB/tRNA nuclease CdiA-like TPS" evidence="3">
    <location>
        <begin position="69"/>
        <end position="181"/>
    </location>
</feature>
<feature type="transmembrane region" description="Helical" evidence="2">
    <location>
        <begin position="44"/>
        <end position="67"/>
    </location>
</feature>
<sequence>MNKIYRIIWNKNKSCWQAVSELAKNAAGASCAAVKKNKASSKIYSNYLSLLVLPALSLLSFSVSAAISDIALPTGQQVIAGSAEFKQSGNTLNVLQQSQNLSASWNTFNIGSQAEVNFVQPNNSSIAVNRVLDSNGSQIMGRLNANGQVFLINPNGVLFSKTAQVNAGGIVASTLDLQDQDLFQGKFSFSGDGKAASVENHGKITAAHGGTVALIASAVKNTGEITAPNGRVELTAAEKVRITLQNGKLASYDIDQGALQALVDNGGAIIADNGTVHLTAAAEKQLGRAVVNHSGYIQANRLETNAKGEIVLLGDMSNGQSNISGTLAAEGKNGQNGGFIETSAAAVHVSDAAKVSTEAEHGAKQGQWLIDPVDFKVGQNGHITGAALSAALKTTDVIVQTGLTQASASGAVNTDTSGKGDIIIEDAVAWDSGKALTLDAYNDIYINHVIDAGKGAGGQLHLKYGQQSADGSISEIFDADEQMMKPIYADYYIQAPVHLQQGLNFSIQRGSDVQNFKAFHVLTDIHAVQNMQDDLSGNYALGSNIDAAALANFSPVGTLIEGTGPNSGNRSFTGRFDGLGHIIENLTVHAVQRGQGQGSNWGMFGKTLDADIRNIGLMNVNVSGDDNIGGLAGSISSTHISNSFVTGKVAAQNYAGGLVGSSYFSSIERAYADVNVQADNMSGALAGEVYSTVIKEAYALNADGSQQVWDSSGAIAAFMAGQEKNSAAYSVLGWSVADRAGMNGAWRIYEGQTAPLLKAFLTPLTVKADDYSGAYNGQMQNSSSYTVLDDWADASKILGSAVYTGGIKNAGLGHSQLAGLYSVQNGYDLIFSQGDITLSKAQIYQISNAVADKIYDGLLTAQVNANAVAAGLFGADQVSVSIGSAQFSDKNAGSSKTVSLYNVTLNGADAQNYELASNLTSSAFIFQKVIDSISGIEVLSKTYDGTVNASLNAADAMLFGKVENDSISLTGSASFIDKNAGSAKSAQVSNLQLSGADAGNYALSSTLLQNGLTAAADIHQAEIRIDSGLKALNKTYDGTVNALLDASSAVLSGKVQGDELSASGTASFADKNAGEGKTVYIGSLNLTGADASNYKLEGHSSVLSADIEKADLTVSQLLAKDKVYDGTDAAEAELWRAQLNGKIASDFVALSGGKAIFSDKNAGQNKTVYISDLVLTGADAQNYQLKNTPYTASANITQKVISDNSGFGTIIKTYDGKLSAPLYSQYAMSADMIQGDNVILYAEGASFGSKDAGAKIAKLEGLQIHGADAANYQLSANAPWLNGVIEKAVIQGISGLQAQDKVYDGTVNAVIGQNSAVLNGVVFGDSVSLNIGSSAFAVKDAGADRQVILSDLALIGADAKNYQLYAQNLFLTANIQQAEISSISGLKAADKVYDGTVKAGFDTRGLSFDGQISGDDLGILVNGAFEDKNAGTGKKVSLDSLVLIGKDALNYKLKDTALAGFEGTANISKALITEVQGLSAQSKTYDGIAYADINTGMSVLKGKVGLDDLHINAQGQFEDKNAGENKNVWLSLQLAGKDASNYELINPSLNLQADIYSRIISSISGVIVADKITTSDDGTFYASINTQNAVLGGKIGGDQLVLNAKGRFEDNKPGNQKTVHLYDAVLTGPDASNYSLGDLKFTAQGNIKLPAAGGGSFAGGSSSAAGIGAIGNSISLTGSSYAGINLQGLDIETALLEVQSRRAELLENQLAAQINAVQATNDQIAKLNDVLAASNGLLALFKKDETHLMLGPNIVNSPEYKKWLEATAKAGVSVTALIADNKISKSVLSASINNTKSQIDSLSNSQQMDMLRLQSLSNKRNEAFEQMTNFVKKLQDSRSSIIGNMR</sequence>
<protein>
    <submittedName>
        <fullName evidence="4">Filamentous hemagglutinin N-terminal domain-containing protein</fullName>
    </submittedName>
</protein>
<dbReference type="InterPro" id="IPR011050">
    <property type="entry name" value="Pectin_lyase_fold/virulence"/>
</dbReference>
<gene>
    <name evidence="4" type="ORF">D9K80_11795</name>
</gene>
<dbReference type="EMBL" id="RCHD01000027">
    <property type="protein sequence ID" value="RLL34145.1"/>
    <property type="molecule type" value="Genomic_DNA"/>
</dbReference>
<keyword evidence="2" id="KW-0812">Transmembrane</keyword>
<dbReference type="Proteomes" id="UP000267166">
    <property type="component" value="Unassembled WGS sequence"/>
</dbReference>
<dbReference type="PANTHER" id="PTHR12338:SF5">
    <property type="entry name" value="ANTIGEN 43-RELATED"/>
    <property type="match status" value="1"/>
</dbReference>
<dbReference type="Gene3D" id="2.160.20.110">
    <property type="match status" value="1"/>
</dbReference>
<dbReference type="InterPro" id="IPR012334">
    <property type="entry name" value="Pectin_lyas_fold"/>
</dbReference>